<dbReference type="PROSITE" id="PS50005">
    <property type="entry name" value="TPR"/>
    <property type="match status" value="2"/>
</dbReference>
<dbReference type="SMART" id="SM00028">
    <property type="entry name" value="TPR"/>
    <property type="match status" value="3"/>
</dbReference>
<gene>
    <name evidence="3" type="ORF">NCTC13028_02463</name>
</gene>
<protein>
    <submittedName>
        <fullName evidence="3">Putative PEP-CTERM system TPR-repeat lipoprotein</fullName>
    </submittedName>
</protein>
<keyword evidence="2" id="KW-0812">Transmembrane</keyword>
<keyword evidence="3" id="KW-0449">Lipoprotein</keyword>
<dbReference type="Gene3D" id="1.25.40.10">
    <property type="entry name" value="Tetratricopeptide repeat domain"/>
    <property type="match status" value="2"/>
</dbReference>
<reference evidence="3 4" key="1">
    <citation type="submission" date="2018-06" db="EMBL/GenBank/DDBJ databases">
        <authorList>
            <consortium name="Pathogen Informatics"/>
            <person name="Doyle S."/>
        </authorList>
    </citation>
    <scope>NUCLEOTIDE SEQUENCE [LARGE SCALE GENOMIC DNA]</scope>
    <source>
        <strain evidence="3 4">NCTC13028</strain>
    </source>
</reference>
<evidence type="ECO:0000256" key="2">
    <source>
        <dbReference type="SAM" id="Phobius"/>
    </source>
</evidence>
<evidence type="ECO:0000256" key="1">
    <source>
        <dbReference type="PROSITE-ProRule" id="PRU00339"/>
    </source>
</evidence>
<dbReference type="Pfam" id="PF13181">
    <property type="entry name" value="TPR_8"/>
    <property type="match status" value="1"/>
</dbReference>
<dbReference type="EMBL" id="UAWC01000026">
    <property type="protein sequence ID" value="SQB36227.1"/>
    <property type="molecule type" value="Genomic_DNA"/>
</dbReference>
<dbReference type="Proteomes" id="UP000250223">
    <property type="component" value="Unassembled WGS sequence"/>
</dbReference>
<name>A0A2X2W9S2_CLOCO</name>
<dbReference type="RefSeq" id="WP_111921834.1">
    <property type="nucleotide sequence ID" value="NZ_UAWC01000026.1"/>
</dbReference>
<dbReference type="AlphaFoldDB" id="A0A2X2W9S2"/>
<proteinExistence type="predicted"/>
<evidence type="ECO:0000313" key="3">
    <source>
        <dbReference type="EMBL" id="SQB36227.1"/>
    </source>
</evidence>
<dbReference type="InterPro" id="IPR019734">
    <property type="entry name" value="TPR_rpt"/>
</dbReference>
<keyword evidence="2" id="KW-1133">Transmembrane helix</keyword>
<dbReference type="InterPro" id="IPR011990">
    <property type="entry name" value="TPR-like_helical_dom_sf"/>
</dbReference>
<keyword evidence="1" id="KW-0802">TPR repeat</keyword>
<keyword evidence="2" id="KW-0472">Membrane</keyword>
<feature type="repeat" description="TPR" evidence="1">
    <location>
        <begin position="504"/>
        <end position="537"/>
    </location>
</feature>
<feature type="repeat" description="TPR" evidence="1">
    <location>
        <begin position="213"/>
        <end position="246"/>
    </location>
</feature>
<accession>A0A2X2W9S2</accession>
<feature type="transmembrane region" description="Helical" evidence="2">
    <location>
        <begin position="54"/>
        <end position="72"/>
    </location>
</feature>
<sequence length="744" mass="86399">MNYKDSLGDEIKNIFEEESKNIQLSTEVLDDIMKNRKLTLKNKLNNFLNREIEINLSPAIIGFVAILAITILPKDLFNKEKKALYLYGENILGGFHKYTIMSTCSGSGGEKNNTPEDIKKAKEVFEKILLKDLDKNYNNKYTKKAYSRLMDISIATLDIDELIHWINWGKGKNNEEIKNISKLYEGYYYYTQRDYKKAETILQGYNQGMDLDFKYYYLLGDIYSHKGNIEKAMDYFEKASNIGWIPGEYLFGGSDVSHKNIWLKDYKNKLKGDYKIRGKVSYNGKGLPFVEVYMNDEIGVFYTGGNFPVAITDKNGEFETLGFTQGVYDIGIGINTSQLYDKVFLRKNISSIQLNKDMDFDFNLIKPIKIKKPLPGTIVKEKIEISWDKVKGADYYTVEPITFGNPKEKSGSSFRSPLHHESGEYKIGENNIKFNIKKLNENIGVGGLSFDGEEMIVNPSGILGTFIPNIEYPIVVNGYDKEGNLIGSSLPLICNYDEMPSIKVEGDLTLGEQLILDKKYEKAIKHYEEKLNKNPKDKEALLYLCKFYMIGWKKDKKDYNKALKYAKEYDDLTNNKLSFEVVNFMENKNIRENQKLVKEILDNIPQKHRDTNYYHERAKYHLALEEFQKARENYEKMSDYKFIDMLYIDIYLQDYTKSINTLKSGEISLKKMNVVKVIDALNNMNNVPKKDKELLKELLKSVLVDNLNIEDGKKLYEKVFNSVDNMKVKQILEEIKKEEYWDQM</sequence>
<dbReference type="SUPFAM" id="SSF48452">
    <property type="entry name" value="TPR-like"/>
    <property type="match status" value="1"/>
</dbReference>
<organism evidence="3 4">
    <name type="scientific">Clostridium cochlearium</name>
    <dbReference type="NCBI Taxonomy" id="1494"/>
    <lineage>
        <taxon>Bacteria</taxon>
        <taxon>Bacillati</taxon>
        <taxon>Bacillota</taxon>
        <taxon>Clostridia</taxon>
        <taxon>Eubacteriales</taxon>
        <taxon>Clostridiaceae</taxon>
        <taxon>Clostridium</taxon>
    </lineage>
</organism>
<evidence type="ECO:0000313" key="4">
    <source>
        <dbReference type="Proteomes" id="UP000250223"/>
    </source>
</evidence>